<dbReference type="EMBL" id="LAQT01000006">
    <property type="protein sequence ID" value="KPC53497.1"/>
    <property type="molecule type" value="Genomic_DNA"/>
</dbReference>
<evidence type="ECO:0000256" key="6">
    <source>
        <dbReference type="ARBA" id="ARBA00050652"/>
    </source>
</evidence>
<gene>
    <name evidence="15 16" type="primary">aat</name>
    <name evidence="16" type="ORF">WG78_08250</name>
</gene>
<comment type="caution">
    <text evidence="16">The sequence shown here is derived from an EMBL/GenBank/DDBJ whole genome shotgun (WGS) entry which is preliminary data.</text>
</comment>
<evidence type="ECO:0000256" key="1">
    <source>
        <dbReference type="ARBA" id="ARBA00004496"/>
    </source>
</evidence>
<comment type="function">
    <text evidence="8 15">Functions in the N-end rule pathway of protein degradation where it conjugates Leu, Phe and, less efficiently, Met from aminoacyl-tRNAs to the N-termini of proteins containing an N-terminal arginine or lysine.</text>
</comment>
<evidence type="ECO:0000256" key="14">
    <source>
        <dbReference type="ARBA" id="ARBA00083640"/>
    </source>
</evidence>
<keyword evidence="3 15" id="KW-0808">Transferase</keyword>
<reference evidence="16 17" key="1">
    <citation type="submission" date="2015-07" db="EMBL/GenBank/DDBJ databases">
        <title>Draft genome sequence of the Amantichitinum ursilacus IGB-41, a new chitin-degrading bacterium.</title>
        <authorList>
            <person name="Kirstahler P."/>
            <person name="Guenther M."/>
            <person name="Grumaz C."/>
            <person name="Rupp S."/>
            <person name="Zibek S."/>
            <person name="Sohn K."/>
        </authorList>
    </citation>
    <scope>NUCLEOTIDE SEQUENCE [LARGE SCALE GENOMIC DNA]</scope>
    <source>
        <strain evidence="16 17">IGB-41</strain>
    </source>
</reference>
<proteinExistence type="inferred from homology"/>
<evidence type="ECO:0000256" key="10">
    <source>
        <dbReference type="ARBA" id="ARBA00066767"/>
    </source>
</evidence>
<name>A0A0N0GP76_9NEIS</name>
<dbReference type="PANTHER" id="PTHR30098:SF2">
    <property type="entry name" value="LEUCYL_PHENYLALANYL-TRNA--PROTEIN TRANSFERASE"/>
    <property type="match status" value="1"/>
</dbReference>
<dbReference type="RefSeq" id="WP_053937319.1">
    <property type="nucleotide sequence ID" value="NZ_LAQT01000006.1"/>
</dbReference>
<sequence length="234" mass="26116">MIAWLDHTPRFPPVSHATRDPNGLLAAGGDLSRERLLAAYQLGIFPWTMPGEPLLWWSPDPRMVLRPADLHVPTSLGKVIRNRPYRVAFDTDFAGVMRGCAAPRRDTDQTWISDDMIAAYTDLHAIGYAHSAECYIDGQLAGGLYGVAIGNMFYGESMFAIRPDASKIAFVHLVRYLQQQGFGLIDCQMHTEHLARFGAAEVPRATFTADLSQLVRHTRIPGRWHYNDENPGAP</sequence>
<evidence type="ECO:0000256" key="15">
    <source>
        <dbReference type="HAMAP-Rule" id="MF_00688"/>
    </source>
</evidence>
<comment type="catalytic activity">
    <reaction evidence="5 15">
        <text>L-phenylalanyl-tRNA(Phe) + an N-terminal L-alpha-aminoacyl-[protein] = an N-terminal L-phenylalanyl-L-alpha-aminoacyl-[protein] + tRNA(Phe)</text>
        <dbReference type="Rhea" id="RHEA:43632"/>
        <dbReference type="Rhea" id="RHEA-COMP:9668"/>
        <dbReference type="Rhea" id="RHEA-COMP:9699"/>
        <dbReference type="Rhea" id="RHEA-COMP:10636"/>
        <dbReference type="Rhea" id="RHEA-COMP:10637"/>
        <dbReference type="ChEBI" id="CHEBI:78442"/>
        <dbReference type="ChEBI" id="CHEBI:78531"/>
        <dbReference type="ChEBI" id="CHEBI:78597"/>
        <dbReference type="ChEBI" id="CHEBI:83561"/>
        <dbReference type="EC" id="2.3.2.6"/>
    </reaction>
</comment>
<dbReference type="PANTHER" id="PTHR30098">
    <property type="entry name" value="LEUCYL/PHENYLALANYL-TRNA--PROTEIN TRANSFERASE"/>
    <property type="match status" value="1"/>
</dbReference>
<dbReference type="GO" id="GO:0005737">
    <property type="term" value="C:cytoplasm"/>
    <property type="evidence" value="ECO:0007669"/>
    <property type="project" value="UniProtKB-SubCell"/>
</dbReference>
<keyword evidence="4 15" id="KW-0012">Acyltransferase</keyword>
<evidence type="ECO:0000256" key="13">
    <source>
        <dbReference type="ARBA" id="ARBA00077165"/>
    </source>
</evidence>
<keyword evidence="2 15" id="KW-0963">Cytoplasm</keyword>
<comment type="catalytic activity">
    <reaction evidence="7 15">
        <text>N-terminal L-lysyl-[protein] + L-leucyl-tRNA(Leu) = N-terminal L-leucyl-L-lysyl-[protein] + tRNA(Leu) + H(+)</text>
        <dbReference type="Rhea" id="RHEA:12340"/>
        <dbReference type="Rhea" id="RHEA-COMP:9613"/>
        <dbReference type="Rhea" id="RHEA-COMP:9622"/>
        <dbReference type="Rhea" id="RHEA-COMP:12670"/>
        <dbReference type="Rhea" id="RHEA-COMP:12671"/>
        <dbReference type="ChEBI" id="CHEBI:15378"/>
        <dbReference type="ChEBI" id="CHEBI:65249"/>
        <dbReference type="ChEBI" id="CHEBI:78442"/>
        <dbReference type="ChEBI" id="CHEBI:78494"/>
        <dbReference type="ChEBI" id="CHEBI:133043"/>
        <dbReference type="EC" id="2.3.2.6"/>
    </reaction>
</comment>
<dbReference type="Gene3D" id="3.40.630.70">
    <property type="entry name" value="Leucyl/phenylalanyl-tRNA-protein transferase, C-terminal domain"/>
    <property type="match status" value="1"/>
</dbReference>
<dbReference type="OrthoDB" id="9790282at2"/>
<dbReference type="InterPro" id="IPR016181">
    <property type="entry name" value="Acyl_CoA_acyltransferase"/>
</dbReference>
<evidence type="ECO:0000256" key="12">
    <source>
        <dbReference type="ARBA" id="ARBA00077136"/>
    </source>
</evidence>
<dbReference type="HAMAP" id="MF_00688">
    <property type="entry name" value="Leu_Phe_trans"/>
    <property type="match status" value="1"/>
</dbReference>
<dbReference type="InterPro" id="IPR042203">
    <property type="entry name" value="Leu/Phe-tRNA_Trfase_C"/>
</dbReference>
<evidence type="ECO:0000256" key="8">
    <source>
        <dbReference type="ARBA" id="ARBA00054043"/>
    </source>
</evidence>
<evidence type="ECO:0000256" key="11">
    <source>
        <dbReference type="ARBA" id="ARBA00074372"/>
    </source>
</evidence>
<evidence type="ECO:0000256" key="5">
    <source>
        <dbReference type="ARBA" id="ARBA00050607"/>
    </source>
</evidence>
<dbReference type="PATRIC" id="fig|857265.3.peg.1691"/>
<dbReference type="EC" id="2.3.2.6" evidence="10 15"/>
<dbReference type="STRING" id="857265.WG78_08250"/>
<evidence type="ECO:0000256" key="7">
    <source>
        <dbReference type="ARBA" id="ARBA00051538"/>
    </source>
</evidence>
<protein>
    <recommendedName>
        <fullName evidence="11 15">Leucyl/phenylalanyl-tRNA--protein transferase</fullName>
        <ecNumber evidence="10 15">2.3.2.6</ecNumber>
    </recommendedName>
    <alternativeName>
        <fullName evidence="12 15">L/F-transferase</fullName>
    </alternativeName>
    <alternativeName>
        <fullName evidence="13 15">Leucyltransferase</fullName>
    </alternativeName>
    <alternativeName>
        <fullName evidence="14 15">Phenyalanyltransferase</fullName>
    </alternativeName>
</protein>
<dbReference type="GO" id="GO:0008914">
    <property type="term" value="F:leucyl-tRNA--protein transferase activity"/>
    <property type="evidence" value="ECO:0007669"/>
    <property type="project" value="UniProtKB-UniRule"/>
</dbReference>
<dbReference type="FunFam" id="3.40.630.70:FF:000001">
    <property type="entry name" value="Leucyl/phenylalanyl-tRNA--protein transferase"/>
    <property type="match status" value="1"/>
</dbReference>
<dbReference type="GO" id="GO:0030163">
    <property type="term" value="P:protein catabolic process"/>
    <property type="evidence" value="ECO:0007669"/>
    <property type="project" value="UniProtKB-UniRule"/>
</dbReference>
<dbReference type="InterPro" id="IPR042221">
    <property type="entry name" value="Leu/Phe-tRNA_Trfase_N"/>
</dbReference>
<accession>A0A0N0GP76</accession>
<comment type="similarity">
    <text evidence="9 15">Belongs to the L/F-transferase family.</text>
</comment>
<keyword evidence="17" id="KW-1185">Reference proteome</keyword>
<dbReference type="Gene3D" id="3.30.70.3550">
    <property type="entry name" value="Leucyl/phenylalanyl-tRNA-protein transferase, N-terminal domain"/>
    <property type="match status" value="1"/>
</dbReference>
<dbReference type="InterPro" id="IPR004616">
    <property type="entry name" value="Leu/Phe-tRNA_Trfase"/>
</dbReference>
<evidence type="ECO:0000256" key="2">
    <source>
        <dbReference type="ARBA" id="ARBA00022490"/>
    </source>
</evidence>
<comment type="catalytic activity">
    <reaction evidence="6 15">
        <text>N-terminal L-arginyl-[protein] + L-leucyl-tRNA(Leu) = N-terminal L-leucyl-L-arginyl-[protein] + tRNA(Leu) + H(+)</text>
        <dbReference type="Rhea" id="RHEA:50416"/>
        <dbReference type="Rhea" id="RHEA-COMP:9613"/>
        <dbReference type="Rhea" id="RHEA-COMP:9622"/>
        <dbReference type="Rhea" id="RHEA-COMP:12672"/>
        <dbReference type="Rhea" id="RHEA-COMP:12673"/>
        <dbReference type="ChEBI" id="CHEBI:15378"/>
        <dbReference type="ChEBI" id="CHEBI:64719"/>
        <dbReference type="ChEBI" id="CHEBI:78442"/>
        <dbReference type="ChEBI" id="CHEBI:78494"/>
        <dbReference type="ChEBI" id="CHEBI:133044"/>
        <dbReference type="EC" id="2.3.2.6"/>
    </reaction>
</comment>
<dbReference type="FunFam" id="3.30.70.3550:FF:000001">
    <property type="entry name" value="Leucyl/phenylalanyl-tRNA--protein transferase"/>
    <property type="match status" value="1"/>
</dbReference>
<dbReference type="SUPFAM" id="SSF55729">
    <property type="entry name" value="Acyl-CoA N-acyltransferases (Nat)"/>
    <property type="match status" value="1"/>
</dbReference>
<dbReference type="AlphaFoldDB" id="A0A0N0GP76"/>
<evidence type="ECO:0000256" key="3">
    <source>
        <dbReference type="ARBA" id="ARBA00022679"/>
    </source>
</evidence>
<evidence type="ECO:0000313" key="16">
    <source>
        <dbReference type="EMBL" id="KPC53497.1"/>
    </source>
</evidence>
<evidence type="ECO:0000256" key="9">
    <source>
        <dbReference type="ARBA" id="ARBA00061535"/>
    </source>
</evidence>
<organism evidence="16 17">
    <name type="scientific">Amantichitinum ursilacus</name>
    <dbReference type="NCBI Taxonomy" id="857265"/>
    <lineage>
        <taxon>Bacteria</taxon>
        <taxon>Pseudomonadati</taxon>
        <taxon>Pseudomonadota</taxon>
        <taxon>Betaproteobacteria</taxon>
        <taxon>Neisseriales</taxon>
        <taxon>Chitinibacteraceae</taxon>
        <taxon>Amantichitinum</taxon>
    </lineage>
</organism>
<dbReference type="NCBIfam" id="TIGR00667">
    <property type="entry name" value="aat"/>
    <property type="match status" value="1"/>
</dbReference>
<evidence type="ECO:0000256" key="4">
    <source>
        <dbReference type="ARBA" id="ARBA00023315"/>
    </source>
</evidence>
<dbReference type="Pfam" id="PF03588">
    <property type="entry name" value="Leu_Phe_trans"/>
    <property type="match status" value="1"/>
</dbReference>
<dbReference type="Proteomes" id="UP000037939">
    <property type="component" value="Unassembled WGS sequence"/>
</dbReference>
<evidence type="ECO:0000313" key="17">
    <source>
        <dbReference type="Proteomes" id="UP000037939"/>
    </source>
</evidence>
<comment type="subcellular location">
    <subcellularLocation>
        <location evidence="1 15">Cytoplasm</location>
    </subcellularLocation>
</comment>